<dbReference type="SUPFAM" id="SSF46894">
    <property type="entry name" value="C-terminal effector domain of the bipartite response regulators"/>
    <property type="match status" value="1"/>
</dbReference>
<dbReference type="EMBL" id="BSFN01000004">
    <property type="protein sequence ID" value="GLK88997.1"/>
    <property type="molecule type" value="Genomic_DNA"/>
</dbReference>
<reference evidence="9" key="2">
    <citation type="submission" date="2023-01" db="EMBL/GenBank/DDBJ databases">
        <authorList>
            <person name="Sun Q."/>
            <person name="Evtushenko L."/>
        </authorList>
    </citation>
    <scope>NUCLEOTIDE SEQUENCE</scope>
    <source>
        <strain evidence="9">VKM B-2935</strain>
    </source>
</reference>
<name>A0A9W6K558_9PSED</name>
<dbReference type="InterPro" id="IPR036388">
    <property type="entry name" value="WH-like_DNA-bd_sf"/>
</dbReference>
<feature type="modified residue" description="4-aspartylphosphate" evidence="6">
    <location>
        <position position="64"/>
    </location>
</feature>
<dbReference type="PRINTS" id="PR00038">
    <property type="entry name" value="HTHLUXR"/>
</dbReference>
<feature type="domain" description="Response regulatory" evidence="8">
    <location>
        <begin position="15"/>
        <end position="129"/>
    </location>
</feature>
<reference evidence="9" key="1">
    <citation type="journal article" date="2014" name="Int. J. Syst. Evol. Microbiol.">
        <title>Complete genome sequence of Corynebacterium casei LMG S-19264T (=DSM 44701T), isolated from a smear-ripened cheese.</title>
        <authorList>
            <consortium name="US DOE Joint Genome Institute (JGI-PGF)"/>
            <person name="Walter F."/>
            <person name="Albersmeier A."/>
            <person name="Kalinowski J."/>
            <person name="Ruckert C."/>
        </authorList>
    </citation>
    <scope>NUCLEOTIDE SEQUENCE</scope>
    <source>
        <strain evidence="9">VKM B-2935</strain>
    </source>
</reference>
<evidence type="ECO:0000256" key="4">
    <source>
        <dbReference type="ARBA" id="ARBA00023125"/>
    </source>
</evidence>
<dbReference type="PROSITE" id="PS00622">
    <property type="entry name" value="HTH_LUXR_1"/>
    <property type="match status" value="1"/>
</dbReference>
<evidence type="ECO:0000259" key="8">
    <source>
        <dbReference type="PROSITE" id="PS50110"/>
    </source>
</evidence>
<accession>A0A9W6K558</accession>
<keyword evidence="4 9" id="KW-0238">DNA-binding</keyword>
<dbReference type="InterPro" id="IPR000792">
    <property type="entry name" value="Tscrpt_reg_LuxR_C"/>
</dbReference>
<dbReference type="SUPFAM" id="SSF52172">
    <property type="entry name" value="CheY-like"/>
    <property type="match status" value="1"/>
</dbReference>
<dbReference type="GO" id="GO:0006355">
    <property type="term" value="P:regulation of DNA-templated transcription"/>
    <property type="evidence" value="ECO:0007669"/>
    <property type="project" value="InterPro"/>
</dbReference>
<evidence type="ECO:0000259" key="7">
    <source>
        <dbReference type="PROSITE" id="PS50043"/>
    </source>
</evidence>
<dbReference type="InterPro" id="IPR016032">
    <property type="entry name" value="Sig_transdc_resp-reg_C-effctor"/>
</dbReference>
<dbReference type="AlphaFoldDB" id="A0A9W6K558"/>
<evidence type="ECO:0000256" key="1">
    <source>
        <dbReference type="ARBA" id="ARBA00022553"/>
    </source>
</evidence>
<protein>
    <submittedName>
        <fullName evidence="9">DNA-binding response regulator</fullName>
    </submittedName>
</protein>
<proteinExistence type="predicted"/>
<dbReference type="PANTHER" id="PTHR44688:SF16">
    <property type="entry name" value="DNA-BINDING TRANSCRIPTIONAL ACTIVATOR DEVR_DOSR"/>
    <property type="match status" value="1"/>
</dbReference>
<dbReference type="SMART" id="SM00448">
    <property type="entry name" value="REC"/>
    <property type="match status" value="1"/>
</dbReference>
<dbReference type="CDD" id="cd06170">
    <property type="entry name" value="LuxR_C_like"/>
    <property type="match status" value="1"/>
</dbReference>
<keyword evidence="2" id="KW-0902">Two-component regulatory system</keyword>
<comment type="caution">
    <text evidence="9">The sequence shown here is derived from an EMBL/GenBank/DDBJ whole genome shotgun (WGS) entry which is preliminary data.</text>
</comment>
<keyword evidence="5" id="KW-0804">Transcription</keyword>
<dbReference type="Gene3D" id="1.10.10.10">
    <property type="entry name" value="Winged helix-like DNA-binding domain superfamily/Winged helix DNA-binding domain"/>
    <property type="match status" value="1"/>
</dbReference>
<evidence type="ECO:0000313" key="10">
    <source>
        <dbReference type="Proteomes" id="UP001143328"/>
    </source>
</evidence>
<sequence>MPTDREAVMPQDQELVHIIDDDEGLRSALDSLFRSVGISTRQYGSTQAFLAAERPDCPACLVLDVRLPGQSGLDFQSQLQALQINLPVVFMTGHGDIAMSVRGMKAGAVDFLAKPFRDQDMLDAVAAALARNRQQRALGRSSAQLRERFASLSPRERQVMALVTTGKMNKQVAGVLGLSEITVKIHRGHAMQKMQARSLAELVKMAGELQLQADGEPAT</sequence>
<dbReference type="InterPro" id="IPR001789">
    <property type="entry name" value="Sig_transdc_resp-reg_receiver"/>
</dbReference>
<evidence type="ECO:0000256" key="6">
    <source>
        <dbReference type="PROSITE-ProRule" id="PRU00169"/>
    </source>
</evidence>
<keyword evidence="3" id="KW-0805">Transcription regulation</keyword>
<dbReference type="FunFam" id="3.40.50.2300:FF:000018">
    <property type="entry name" value="DNA-binding transcriptional regulator NtrC"/>
    <property type="match status" value="1"/>
</dbReference>
<feature type="domain" description="HTH luxR-type" evidence="7">
    <location>
        <begin position="145"/>
        <end position="210"/>
    </location>
</feature>
<evidence type="ECO:0000256" key="5">
    <source>
        <dbReference type="ARBA" id="ARBA00023163"/>
    </source>
</evidence>
<dbReference type="InterPro" id="IPR011006">
    <property type="entry name" value="CheY-like_superfamily"/>
</dbReference>
<dbReference type="SMART" id="SM00421">
    <property type="entry name" value="HTH_LUXR"/>
    <property type="match status" value="1"/>
</dbReference>
<dbReference type="Gene3D" id="3.40.50.2300">
    <property type="match status" value="1"/>
</dbReference>
<dbReference type="Pfam" id="PF00196">
    <property type="entry name" value="GerE"/>
    <property type="match status" value="1"/>
</dbReference>
<dbReference type="PROSITE" id="PS50043">
    <property type="entry name" value="HTH_LUXR_2"/>
    <property type="match status" value="1"/>
</dbReference>
<gene>
    <name evidence="9" type="ORF">GCM10017655_20590</name>
</gene>
<dbReference type="CDD" id="cd17537">
    <property type="entry name" value="REC_FixJ"/>
    <property type="match status" value="1"/>
</dbReference>
<evidence type="ECO:0000256" key="3">
    <source>
        <dbReference type="ARBA" id="ARBA00023015"/>
    </source>
</evidence>
<dbReference type="PANTHER" id="PTHR44688">
    <property type="entry name" value="DNA-BINDING TRANSCRIPTIONAL ACTIVATOR DEVR_DOSR"/>
    <property type="match status" value="1"/>
</dbReference>
<dbReference type="PROSITE" id="PS50110">
    <property type="entry name" value="RESPONSE_REGULATORY"/>
    <property type="match status" value="1"/>
</dbReference>
<dbReference type="Pfam" id="PF00072">
    <property type="entry name" value="Response_reg"/>
    <property type="match status" value="1"/>
</dbReference>
<keyword evidence="10" id="KW-1185">Reference proteome</keyword>
<dbReference type="Proteomes" id="UP001143328">
    <property type="component" value="Unassembled WGS sequence"/>
</dbReference>
<evidence type="ECO:0000313" key="9">
    <source>
        <dbReference type="EMBL" id="GLK88997.1"/>
    </source>
</evidence>
<dbReference type="GO" id="GO:0000160">
    <property type="term" value="P:phosphorelay signal transduction system"/>
    <property type="evidence" value="ECO:0007669"/>
    <property type="project" value="UniProtKB-KW"/>
</dbReference>
<evidence type="ECO:0000256" key="2">
    <source>
        <dbReference type="ARBA" id="ARBA00023012"/>
    </source>
</evidence>
<organism evidence="9 10">
    <name type="scientific">Pseudomonas turukhanskensis</name>
    <dbReference type="NCBI Taxonomy" id="1806536"/>
    <lineage>
        <taxon>Bacteria</taxon>
        <taxon>Pseudomonadati</taxon>
        <taxon>Pseudomonadota</taxon>
        <taxon>Gammaproteobacteria</taxon>
        <taxon>Pseudomonadales</taxon>
        <taxon>Pseudomonadaceae</taxon>
        <taxon>Pseudomonas</taxon>
    </lineage>
</organism>
<keyword evidence="1 6" id="KW-0597">Phosphoprotein</keyword>
<dbReference type="GO" id="GO:0003677">
    <property type="term" value="F:DNA binding"/>
    <property type="evidence" value="ECO:0007669"/>
    <property type="project" value="UniProtKB-KW"/>
</dbReference>